<organism evidence="6">
    <name type="scientific">Arcobacter sp. AZ-2023</name>
    <dbReference type="NCBI Taxonomy" id="3074453"/>
    <lineage>
        <taxon>Bacteria</taxon>
        <taxon>Pseudomonadati</taxon>
        <taxon>Campylobacterota</taxon>
        <taxon>Epsilonproteobacteria</taxon>
        <taxon>Campylobacterales</taxon>
        <taxon>Arcobacteraceae</taxon>
        <taxon>Arcobacter</taxon>
    </lineage>
</organism>
<dbReference type="InterPro" id="IPR013815">
    <property type="entry name" value="ATP_grasp_subdomain_1"/>
</dbReference>
<dbReference type="EMBL" id="CP134854">
    <property type="protein sequence ID" value="WNL29761.1"/>
    <property type="molecule type" value="Genomic_DNA"/>
</dbReference>
<dbReference type="SUPFAM" id="SSF56059">
    <property type="entry name" value="Glutathione synthetase ATP-binding domain-like"/>
    <property type="match status" value="1"/>
</dbReference>
<evidence type="ECO:0000256" key="2">
    <source>
        <dbReference type="ARBA" id="ARBA00022741"/>
    </source>
</evidence>
<dbReference type="Pfam" id="PF01071">
    <property type="entry name" value="GARS_A"/>
    <property type="match status" value="1"/>
</dbReference>
<evidence type="ECO:0000256" key="1">
    <source>
        <dbReference type="ARBA" id="ARBA00022598"/>
    </source>
</evidence>
<dbReference type="PANTHER" id="PTHR43055">
    <property type="entry name" value="FORMATE-DEPENDENT PHOSPHORIBOSYLGLYCINAMIDE FORMYLTRANSFERASE"/>
    <property type="match status" value="1"/>
</dbReference>
<dbReference type="PROSITE" id="PS50975">
    <property type="entry name" value="ATP_GRASP"/>
    <property type="match status" value="1"/>
</dbReference>
<name>A0AA96IFZ0_9BACT</name>
<keyword evidence="3 4" id="KW-0067">ATP-binding</keyword>
<proteinExistence type="predicted"/>
<dbReference type="AlphaFoldDB" id="A0AA96IFZ0"/>
<dbReference type="GO" id="GO:0005524">
    <property type="term" value="F:ATP binding"/>
    <property type="evidence" value="ECO:0007669"/>
    <property type="project" value="UniProtKB-UniRule"/>
</dbReference>
<dbReference type="Gene3D" id="3.30.470.20">
    <property type="entry name" value="ATP-grasp fold, B domain"/>
    <property type="match status" value="1"/>
</dbReference>
<evidence type="ECO:0000259" key="5">
    <source>
        <dbReference type="PROSITE" id="PS50975"/>
    </source>
</evidence>
<dbReference type="InterPro" id="IPR011761">
    <property type="entry name" value="ATP-grasp"/>
</dbReference>
<evidence type="ECO:0000313" key="6">
    <source>
        <dbReference type="EMBL" id="WNL29761.1"/>
    </source>
</evidence>
<dbReference type="PANTHER" id="PTHR43055:SF1">
    <property type="entry name" value="FORMATE-DEPENDENT PHOSPHORIBOSYLGLYCINAMIDE FORMYLTRANSFERASE"/>
    <property type="match status" value="1"/>
</dbReference>
<feature type="domain" description="ATP-grasp" evidence="5">
    <location>
        <begin position="111"/>
        <end position="309"/>
    </location>
</feature>
<evidence type="ECO:0000256" key="4">
    <source>
        <dbReference type="PROSITE-ProRule" id="PRU00409"/>
    </source>
</evidence>
<dbReference type="Gene3D" id="3.40.50.20">
    <property type="match status" value="1"/>
</dbReference>
<keyword evidence="2 4" id="KW-0547">Nucleotide-binding</keyword>
<dbReference type="InterPro" id="IPR020561">
    <property type="entry name" value="PRibGlycinamid_synth_ATP-grasp"/>
</dbReference>
<dbReference type="GO" id="GO:0016874">
    <property type="term" value="F:ligase activity"/>
    <property type="evidence" value="ECO:0007669"/>
    <property type="project" value="UniProtKB-KW"/>
</dbReference>
<dbReference type="Gene3D" id="3.30.1490.20">
    <property type="entry name" value="ATP-grasp fold, A domain"/>
    <property type="match status" value="1"/>
</dbReference>
<protein>
    <recommendedName>
        <fullName evidence="5">ATP-grasp domain-containing protein</fullName>
    </recommendedName>
</protein>
<accession>A0AA96IFZ0</accession>
<dbReference type="GO" id="GO:0005829">
    <property type="term" value="C:cytosol"/>
    <property type="evidence" value="ECO:0007669"/>
    <property type="project" value="TreeGrafter"/>
</dbReference>
<dbReference type="GO" id="GO:0046872">
    <property type="term" value="F:metal ion binding"/>
    <property type="evidence" value="ECO:0007669"/>
    <property type="project" value="InterPro"/>
</dbReference>
<evidence type="ECO:0000256" key="3">
    <source>
        <dbReference type="ARBA" id="ARBA00022840"/>
    </source>
</evidence>
<sequence length="406" mass="46214">MDKALLILGGGPDQLPGILKAKELGVYTIVLDGNFDAYSKLYADEFHCVSIKHIEQIDMFIEKKLSRKVDGVIAFGVDIPYIIAYVASKLNVNYTVPLESAMMSENKFDSKEFMKKYNIHIPPYSLISSIKDIETFTNMYGFPIVLKPVDNSAARGISLLYDLLHINKYYEYALNNSYCKKVMIEKYLEGPQVSTESFVINSKVYNIGFSDRNYKDMDRFLPNIIENGGDLPSIFMSEKHKFQLERYLEIISEKLNIKNGVIKGDIVIHNDELYIIEFALRLSGGGFSSMTIPENTNVDFLKIAIKLHLNIDVNDEELVINENNFISHRYKFLEDIKLGVIKKINIPENKDYISSTLFVTVGDEIKSNKTHNHANRVASIITKGLSREDAIDKANKYLKDLEIIVG</sequence>
<keyword evidence="1" id="KW-0436">Ligase</keyword>
<gene>
    <name evidence="6" type="ORF">RMQ68_10410</name>
</gene>
<reference evidence="6" key="1">
    <citation type="submission" date="2023-09" db="EMBL/GenBank/DDBJ databases">
        <title>Arcobacter tbilisiensis sp. nov. isolated from chicken meat in Tbilisi, Georgia.</title>
        <authorList>
            <person name="Matthias R."/>
            <person name="Zautner A.E."/>
        </authorList>
    </citation>
    <scope>NUCLEOTIDE SEQUENCE</scope>
    <source>
        <strain evidence="6">LEO 52</strain>
    </source>
</reference>